<evidence type="ECO:0000313" key="6">
    <source>
        <dbReference type="Proteomes" id="UP000045051"/>
    </source>
</evidence>
<keyword evidence="2" id="KW-0106">Calcium</keyword>
<dbReference type="InterPro" id="IPR028974">
    <property type="entry name" value="TSP_type-3_rpt"/>
</dbReference>
<feature type="compositionally biased region" description="Polar residues" evidence="3">
    <location>
        <begin position="699"/>
        <end position="708"/>
    </location>
</feature>
<dbReference type="GO" id="GO:0005509">
    <property type="term" value="F:calcium ion binding"/>
    <property type="evidence" value="ECO:0007669"/>
    <property type="project" value="InterPro"/>
</dbReference>
<evidence type="ECO:0000256" key="2">
    <source>
        <dbReference type="ARBA" id="ARBA00022837"/>
    </source>
</evidence>
<sequence>MKIAVRNIIYMFFILFFGSLNAQSYWQPNNTTGKREQKEGKFYYRLDKEAFAKALLKNVRQTSKSIAEVYIPNGEGDIESFRLQETQVLSSVLQEKYPHIKTFAGVSVTNPLRSIRITWSPRGLNAIMEENFHYSFIESTDDEGFLYEVYHRDMTEKNPIKCTTQAFASEKKLTKRATYSTENKVRTFRIAIAATHEYTQYFGGKSNALIQVVNTINRVNQVYGSQMSIQFQLVSDQNILFDTEAADPLKNINYDQWLNEQGNLKEAKILQELFDNQVGSVNYDVGHLFHHEDVGGNAGCIGCVCESGKKGAGFSAINFSKVSPDYFEIDLFCHELGHQMGAYHTFSYDNEGTDSQVEPGSGSTIMGYAGVLMSQNLQQRSDAYFHHRSIYDIMQNVKEKRCAIITDSGNTVPEIHDILSYTIPKGTAYLLEGTASDADEDTLLYRWEQADSRTNSYSFSPNAKTGAIARSLPPSINSKRYIPRLSRIVSGELTQTHPAQNSAWETVTNVGRTLNWSFVVSDRNTSATTVGNTTYKTIQVVVNDKAGPFSVLSHTTPSNWYVGQTETIRWDVANTDSDNINVKTISVLFSEDGGATFSHTLATGIPNNGTAKITIPSIPITNQGKFMIKAEGNIFLAVNKSTITIKENDDVDGDGIMSNADNCPELANPNQEDLDRDGIGDACDDDWDGDGVHNDNDNCPRQSNSNQLDLDRDGIGDVCDDDLDGDGVPNDSDNCPEIYNPNQADLDNDGIGDLCDNDIDGDGIANDIDTSLDYVLISNAFSPNNDGIHDYFSILRAEEYPNSTLRIYNQLGQLVYETKGYKNQWSGMGSNGKKVPQGSYFYIFTLDNTEMYTRKGWIFINY</sequence>
<dbReference type="Pfam" id="PF13585">
    <property type="entry name" value="CHU_C"/>
    <property type="match status" value="1"/>
</dbReference>
<protein>
    <submittedName>
        <fullName evidence="5">Thrombospondin type 3 repeat protein</fullName>
    </submittedName>
</protein>
<evidence type="ECO:0000256" key="1">
    <source>
        <dbReference type="ARBA" id="ARBA00022729"/>
    </source>
</evidence>
<proteinExistence type="predicted"/>
<feature type="region of interest" description="Disordered" evidence="3">
    <location>
        <begin position="656"/>
        <end position="720"/>
    </location>
</feature>
<dbReference type="Gene3D" id="3.40.390.10">
    <property type="entry name" value="Collagenase (Catalytic Domain)"/>
    <property type="match status" value="1"/>
</dbReference>
<gene>
    <name evidence="5" type="ORF">CCAND38_370006</name>
</gene>
<dbReference type="SUPFAM" id="SSF55486">
    <property type="entry name" value="Metalloproteases ('zincins'), catalytic domain"/>
    <property type="match status" value="1"/>
</dbReference>
<reference evidence="5 6" key="1">
    <citation type="submission" date="2015-01" db="EMBL/GenBank/DDBJ databases">
        <authorList>
            <person name="Xiang T."/>
            <person name="Song Y."/>
            <person name="Huang L."/>
            <person name="Wang B."/>
            <person name="Wu P."/>
        </authorList>
    </citation>
    <scope>NUCLEOTIDE SEQUENCE [LARGE SCALE GENOMIC DNA]</scope>
    <source>
        <strain evidence="5 6">CcD38</strain>
    </source>
</reference>
<dbReference type="Pfam" id="PF02412">
    <property type="entry name" value="TSP_3"/>
    <property type="match status" value="4"/>
</dbReference>
<keyword evidence="6" id="KW-1185">Reference proteome</keyword>
<dbReference type="NCBIfam" id="TIGR04131">
    <property type="entry name" value="Bac_Flav_CTERM"/>
    <property type="match status" value="1"/>
</dbReference>
<dbReference type="InterPro" id="IPR003367">
    <property type="entry name" value="Thrombospondin_3-like_rpt"/>
</dbReference>
<dbReference type="Proteomes" id="UP000045051">
    <property type="component" value="Unassembled WGS sequence"/>
</dbReference>
<dbReference type="AlphaFoldDB" id="A0A0B7I3I1"/>
<dbReference type="Gene3D" id="4.10.1080.10">
    <property type="entry name" value="TSP type-3 repeat"/>
    <property type="match status" value="2"/>
</dbReference>
<evidence type="ECO:0000256" key="3">
    <source>
        <dbReference type="SAM" id="MobiDB-lite"/>
    </source>
</evidence>
<keyword evidence="1 4" id="KW-0732">Signal</keyword>
<dbReference type="InterPro" id="IPR026341">
    <property type="entry name" value="T9SS_type_B"/>
</dbReference>
<dbReference type="PANTHER" id="PTHR10199">
    <property type="entry name" value="THROMBOSPONDIN"/>
    <property type="match status" value="1"/>
</dbReference>
<dbReference type="RefSeq" id="WP_042344343.1">
    <property type="nucleotide sequence ID" value="NZ_CDOI01000148.1"/>
</dbReference>
<dbReference type="InterPro" id="IPR024079">
    <property type="entry name" value="MetalloPept_cat_dom_sf"/>
</dbReference>
<dbReference type="SUPFAM" id="SSF103647">
    <property type="entry name" value="TSP type-3 repeat"/>
    <property type="match status" value="1"/>
</dbReference>
<dbReference type="InterPro" id="IPR017897">
    <property type="entry name" value="Thrombospondin_3_rpt"/>
</dbReference>
<feature type="signal peptide" evidence="4">
    <location>
        <begin position="1"/>
        <end position="22"/>
    </location>
</feature>
<evidence type="ECO:0000256" key="4">
    <source>
        <dbReference type="SAM" id="SignalP"/>
    </source>
</evidence>
<dbReference type="GO" id="GO:0008237">
    <property type="term" value="F:metallopeptidase activity"/>
    <property type="evidence" value="ECO:0007669"/>
    <property type="project" value="InterPro"/>
</dbReference>
<dbReference type="Pfam" id="PF13583">
    <property type="entry name" value="Reprolysin_4"/>
    <property type="match status" value="1"/>
</dbReference>
<accession>A0A0B7I3I1</accession>
<feature type="chain" id="PRO_5002116351" evidence="4">
    <location>
        <begin position="23"/>
        <end position="862"/>
    </location>
</feature>
<evidence type="ECO:0000313" key="5">
    <source>
        <dbReference type="EMBL" id="CEN46521.1"/>
    </source>
</evidence>
<dbReference type="PANTHER" id="PTHR10199:SF119">
    <property type="entry name" value="RE20510P"/>
    <property type="match status" value="1"/>
</dbReference>
<dbReference type="GO" id="GO:0007155">
    <property type="term" value="P:cell adhesion"/>
    <property type="evidence" value="ECO:0007669"/>
    <property type="project" value="InterPro"/>
</dbReference>
<name>A0A0B7I3I1_9FLAO</name>
<dbReference type="EMBL" id="CDOI01000148">
    <property type="protein sequence ID" value="CEN46521.1"/>
    <property type="molecule type" value="Genomic_DNA"/>
</dbReference>
<organism evidence="5 6">
    <name type="scientific">Capnocytophaga canis</name>
    <dbReference type="NCBI Taxonomy" id="1848903"/>
    <lineage>
        <taxon>Bacteria</taxon>
        <taxon>Pseudomonadati</taxon>
        <taxon>Bacteroidota</taxon>
        <taxon>Flavobacteriia</taxon>
        <taxon>Flavobacteriales</taxon>
        <taxon>Flavobacteriaceae</taxon>
        <taxon>Capnocytophaga</taxon>
    </lineage>
</organism>
<dbReference type="PROSITE" id="PS51234">
    <property type="entry name" value="TSP3"/>
    <property type="match status" value="2"/>
</dbReference>